<protein>
    <submittedName>
        <fullName evidence="1">Uncharacterized protein</fullName>
    </submittedName>
</protein>
<accession>A0AAJ2GVW3</accession>
<comment type="caution">
    <text evidence="1">The sequence shown here is derived from an EMBL/GenBank/DDBJ whole genome shotgun (WGS) entry which is preliminary data.</text>
</comment>
<name>A0AAJ2GVW3_9HYPH</name>
<dbReference type="Proteomes" id="UP001268610">
    <property type="component" value="Unassembled WGS sequence"/>
</dbReference>
<evidence type="ECO:0000313" key="2">
    <source>
        <dbReference type="Proteomes" id="UP001268610"/>
    </source>
</evidence>
<dbReference type="EMBL" id="JAVLSF010000030">
    <property type="protein sequence ID" value="MDR9776885.1"/>
    <property type="molecule type" value="Genomic_DNA"/>
</dbReference>
<dbReference type="RefSeq" id="WP_310865738.1">
    <property type="nucleotide sequence ID" value="NZ_JAVLSF010000030.1"/>
</dbReference>
<dbReference type="AlphaFoldDB" id="A0AAJ2GVW3"/>
<evidence type="ECO:0000313" key="1">
    <source>
        <dbReference type="EMBL" id="MDR9776885.1"/>
    </source>
</evidence>
<reference evidence="1" key="1">
    <citation type="submission" date="2023-04" db="EMBL/GenBank/DDBJ databases">
        <title>Genomic characterization of faba bean (Vicia faba) microsymbionts in Mexican soils.</title>
        <authorList>
            <person name="Rivera Orduna F.N."/>
            <person name="Guevara-Luna J."/>
            <person name="Yan J."/>
            <person name="Arroyo-Herrera I."/>
            <person name="Li Y."/>
            <person name="Vasquez-Murrieta M.S."/>
            <person name="Wang E.T."/>
        </authorList>
    </citation>
    <scope>NUCLEOTIDE SEQUENCE</scope>
    <source>
        <strain evidence="1">CH26</strain>
    </source>
</reference>
<sequence length="53" mass="6096">MEPVDQYREHGRCLRRIVTLRHPARYGPGSAIANMKTIDALFRSAVSGRWEEP</sequence>
<organism evidence="1 2">
    <name type="scientific">Rhizobium hidalgonense</name>
    <dbReference type="NCBI Taxonomy" id="1538159"/>
    <lineage>
        <taxon>Bacteria</taxon>
        <taxon>Pseudomonadati</taxon>
        <taxon>Pseudomonadota</taxon>
        <taxon>Alphaproteobacteria</taxon>
        <taxon>Hyphomicrobiales</taxon>
        <taxon>Rhizobiaceae</taxon>
        <taxon>Rhizobium/Agrobacterium group</taxon>
        <taxon>Rhizobium</taxon>
    </lineage>
</organism>
<proteinExistence type="predicted"/>
<gene>
    <name evidence="1" type="ORF">RJJ65_30375</name>
</gene>